<keyword evidence="5" id="KW-0560">Oxidoreductase</keyword>
<dbReference type="InterPro" id="IPR039651">
    <property type="entry name" value="FixC-like"/>
</dbReference>
<dbReference type="RefSeq" id="WP_338120612.1">
    <property type="nucleotide sequence ID" value="NZ_CP028833.1"/>
</dbReference>
<keyword evidence="8" id="KW-1185">Reference proteome</keyword>
<comment type="similarity">
    <text evidence="2">Belongs to the ETF-QO/FixC family.</text>
</comment>
<feature type="domain" description="FAD-binding" evidence="6">
    <location>
        <begin position="18"/>
        <end position="187"/>
    </location>
</feature>
<dbReference type="PANTHER" id="PTHR43624:SF2">
    <property type="entry name" value="ELECTRON TRANSFER FLAVOPROTEIN-QUINONE OXIDOREDUCTASE YDIS-RELATED"/>
    <property type="match status" value="1"/>
</dbReference>
<evidence type="ECO:0000259" key="6">
    <source>
        <dbReference type="Pfam" id="PF01494"/>
    </source>
</evidence>
<dbReference type="Proteomes" id="UP001555100">
    <property type="component" value="Unassembled WGS sequence"/>
</dbReference>
<keyword evidence="4" id="KW-0274">FAD</keyword>
<reference evidence="7 8" key="1">
    <citation type="submission" date="2024-01" db="EMBL/GenBank/DDBJ databases">
        <title>Genomic analysis and antimicrobial resistance profiles of Trueperella pyogenes isolated from domestic and wild animals.</title>
        <authorList>
            <person name="Magossi G."/>
            <person name="Gzyl K.E."/>
            <person name="Holman D.B."/>
            <person name="Amat S."/>
        </authorList>
    </citation>
    <scope>NUCLEOTIDE SEQUENCE [LARGE SCALE GENOMIC DNA]</scope>
    <source>
        <strain evidence="7 8">1494</strain>
    </source>
</reference>
<keyword evidence="3" id="KW-0285">Flavoprotein</keyword>
<comment type="cofactor">
    <cofactor evidence="1">
        <name>FAD</name>
        <dbReference type="ChEBI" id="CHEBI:57692"/>
    </cofactor>
</comment>
<organism evidence="7 8">
    <name type="scientific">Trueperella pyogenes</name>
    <dbReference type="NCBI Taxonomy" id="1661"/>
    <lineage>
        <taxon>Bacteria</taxon>
        <taxon>Bacillati</taxon>
        <taxon>Actinomycetota</taxon>
        <taxon>Actinomycetes</taxon>
        <taxon>Actinomycetales</taxon>
        <taxon>Actinomycetaceae</taxon>
        <taxon>Trueperella</taxon>
    </lineage>
</organism>
<dbReference type="EMBL" id="JBAGNM010000002">
    <property type="protein sequence ID" value="MEW6953990.1"/>
    <property type="molecule type" value="Genomic_DNA"/>
</dbReference>
<dbReference type="SUPFAM" id="SSF54373">
    <property type="entry name" value="FAD-linked reductases, C-terminal domain"/>
    <property type="match status" value="1"/>
</dbReference>
<sequence>MDRLVSRTSEGTVMEYDFDVIVVGAGVAGCVVATALAREGHEVLLLERGTEPGSKNLSGGVFYSRVMDEVFPHFAQEAPIERVITRNTLSLLNATSALNVDYWDQRLASPVNAVSVLRARLDPWLAAQAEEAGVSVVSGIKVDRLLRGDTHFYGIAAGGEEMTAKVIIAADGVNSFLAQEAGVRPKQPVKHLGLGVKSVIKIGEEAVRERFNLTGGEGAAYALVGDATMGVPGGGFMYTNRDSVSIGVVLMLEKLTESGLASSDIHDHLLRHPFTAPFLKDGELLEYGCHLVAEGGEVMQEGIVHDGLILVGDAAGFTLNTGLTVRGMDLAAGSALAAAKAVHAALDKGDWSRLTLQAYVAEYSKTFVGKDMHTYRHAPAFLENDPIIFGRAGQLAADIFYGVYNHDLTPRKRLAKVVLDVVKNSPVRLSELAKTGYNALRAL</sequence>
<evidence type="ECO:0000256" key="4">
    <source>
        <dbReference type="ARBA" id="ARBA00022827"/>
    </source>
</evidence>
<comment type="caution">
    <text evidence="7">The sequence shown here is derived from an EMBL/GenBank/DDBJ whole genome shotgun (WGS) entry which is preliminary data.</text>
</comment>
<proteinExistence type="inferred from homology"/>
<dbReference type="PANTHER" id="PTHR43624">
    <property type="entry name" value="ELECTRON TRANSFER FLAVOPROTEIN-QUINONE OXIDOREDUCTASE YDIS-RELATED"/>
    <property type="match status" value="1"/>
</dbReference>
<gene>
    <name evidence="7" type="ORF">V3M73_02995</name>
</gene>
<dbReference type="Gene3D" id="3.50.50.60">
    <property type="entry name" value="FAD/NAD(P)-binding domain"/>
    <property type="match status" value="1"/>
</dbReference>
<dbReference type="InterPro" id="IPR036188">
    <property type="entry name" value="FAD/NAD-bd_sf"/>
</dbReference>
<protein>
    <submittedName>
        <fullName evidence="7">FAD-dependent oxidoreductase</fullName>
    </submittedName>
</protein>
<name>A0ABV3N9U8_9ACTO</name>
<dbReference type="PRINTS" id="PR00420">
    <property type="entry name" value="RNGMNOXGNASE"/>
</dbReference>
<dbReference type="SUPFAM" id="SSF51905">
    <property type="entry name" value="FAD/NAD(P)-binding domain"/>
    <property type="match status" value="1"/>
</dbReference>
<evidence type="ECO:0000256" key="2">
    <source>
        <dbReference type="ARBA" id="ARBA00006796"/>
    </source>
</evidence>
<evidence type="ECO:0000256" key="5">
    <source>
        <dbReference type="ARBA" id="ARBA00023002"/>
    </source>
</evidence>
<dbReference type="PROSITE" id="PS51257">
    <property type="entry name" value="PROKAR_LIPOPROTEIN"/>
    <property type="match status" value="1"/>
</dbReference>
<evidence type="ECO:0000256" key="1">
    <source>
        <dbReference type="ARBA" id="ARBA00001974"/>
    </source>
</evidence>
<evidence type="ECO:0000313" key="7">
    <source>
        <dbReference type="EMBL" id="MEW6953990.1"/>
    </source>
</evidence>
<evidence type="ECO:0000313" key="8">
    <source>
        <dbReference type="Proteomes" id="UP001555100"/>
    </source>
</evidence>
<accession>A0ABV3N9U8</accession>
<dbReference type="Pfam" id="PF01494">
    <property type="entry name" value="FAD_binding_3"/>
    <property type="match status" value="1"/>
</dbReference>
<evidence type="ECO:0000256" key="3">
    <source>
        <dbReference type="ARBA" id="ARBA00022630"/>
    </source>
</evidence>
<dbReference type="InterPro" id="IPR002938">
    <property type="entry name" value="FAD-bd"/>
</dbReference>